<proteinExistence type="predicted"/>
<sequence length="79" mass="8784">MSCSSHSLEGHRHTLTMEYLHSLCMCDMVAHVFRGHGICCVRFTSLVPALVCASNMNYIVHPIAQNPRVPSFANLLTEP</sequence>
<gene>
    <name evidence="1" type="ORF">Rcae01_00882</name>
</gene>
<accession>A0ABP9VJQ6</accession>
<comment type="caution">
    <text evidence="1">The sequence shown here is derived from an EMBL/GenBank/DDBJ whole genome shotgun (WGS) entry which is preliminary data.</text>
</comment>
<keyword evidence="2" id="KW-1185">Reference proteome</keyword>
<protein>
    <submittedName>
        <fullName evidence="1">Uncharacterized protein</fullName>
    </submittedName>
</protein>
<evidence type="ECO:0000313" key="2">
    <source>
        <dbReference type="Proteomes" id="UP001416858"/>
    </source>
</evidence>
<reference evidence="1 2" key="1">
    <citation type="submission" date="2024-02" db="EMBL/GenBank/DDBJ databases">
        <title>Rhodopirellula caenicola NBRC 110016.</title>
        <authorList>
            <person name="Ichikawa N."/>
            <person name="Katano-Makiyama Y."/>
            <person name="Hidaka K."/>
        </authorList>
    </citation>
    <scope>NUCLEOTIDE SEQUENCE [LARGE SCALE GENOMIC DNA]</scope>
    <source>
        <strain evidence="1 2">NBRC 110016</strain>
    </source>
</reference>
<organism evidence="1 2">
    <name type="scientific">Novipirellula caenicola</name>
    <dbReference type="NCBI Taxonomy" id="1536901"/>
    <lineage>
        <taxon>Bacteria</taxon>
        <taxon>Pseudomonadati</taxon>
        <taxon>Planctomycetota</taxon>
        <taxon>Planctomycetia</taxon>
        <taxon>Pirellulales</taxon>
        <taxon>Pirellulaceae</taxon>
        <taxon>Novipirellula</taxon>
    </lineage>
</organism>
<evidence type="ECO:0000313" key="1">
    <source>
        <dbReference type="EMBL" id="GAA5505437.1"/>
    </source>
</evidence>
<name>A0ABP9VJQ6_9BACT</name>
<dbReference type="EMBL" id="BAABRO010000001">
    <property type="protein sequence ID" value="GAA5505437.1"/>
    <property type="molecule type" value="Genomic_DNA"/>
</dbReference>
<dbReference type="Proteomes" id="UP001416858">
    <property type="component" value="Unassembled WGS sequence"/>
</dbReference>